<feature type="compositionally biased region" description="Basic and acidic residues" evidence="1">
    <location>
        <begin position="1"/>
        <end position="10"/>
    </location>
</feature>
<name>A0A9Q1G6N5_SYNKA</name>
<dbReference type="EMBL" id="JAINUF010000002">
    <property type="protein sequence ID" value="KAJ8375912.1"/>
    <property type="molecule type" value="Genomic_DNA"/>
</dbReference>
<proteinExistence type="predicted"/>
<evidence type="ECO:0000256" key="1">
    <source>
        <dbReference type="SAM" id="MobiDB-lite"/>
    </source>
</evidence>
<reference evidence="2" key="1">
    <citation type="journal article" date="2023" name="Science">
        <title>Genome structures resolve the early diversification of teleost fishes.</title>
        <authorList>
            <person name="Parey E."/>
            <person name="Louis A."/>
            <person name="Montfort J."/>
            <person name="Bouchez O."/>
            <person name="Roques C."/>
            <person name="Iampietro C."/>
            <person name="Lluch J."/>
            <person name="Castinel A."/>
            <person name="Donnadieu C."/>
            <person name="Desvignes T."/>
            <person name="Floi Bucao C."/>
            <person name="Jouanno E."/>
            <person name="Wen M."/>
            <person name="Mejri S."/>
            <person name="Dirks R."/>
            <person name="Jansen H."/>
            <person name="Henkel C."/>
            <person name="Chen W.J."/>
            <person name="Zahm M."/>
            <person name="Cabau C."/>
            <person name="Klopp C."/>
            <person name="Thompson A.W."/>
            <person name="Robinson-Rechavi M."/>
            <person name="Braasch I."/>
            <person name="Lecointre G."/>
            <person name="Bobe J."/>
            <person name="Postlethwait J.H."/>
            <person name="Berthelot C."/>
            <person name="Roest Crollius H."/>
            <person name="Guiguen Y."/>
        </authorList>
    </citation>
    <scope>NUCLEOTIDE SEQUENCE</scope>
    <source>
        <strain evidence="2">WJC10195</strain>
    </source>
</reference>
<feature type="region of interest" description="Disordered" evidence="1">
    <location>
        <begin position="38"/>
        <end position="91"/>
    </location>
</feature>
<accession>A0A9Q1G6N5</accession>
<evidence type="ECO:0000313" key="3">
    <source>
        <dbReference type="Proteomes" id="UP001152622"/>
    </source>
</evidence>
<keyword evidence="3" id="KW-1185">Reference proteome</keyword>
<dbReference type="Proteomes" id="UP001152622">
    <property type="component" value="Chromosome 2"/>
</dbReference>
<protein>
    <submittedName>
        <fullName evidence="2">Uncharacterized protein</fullName>
    </submittedName>
</protein>
<dbReference type="AlphaFoldDB" id="A0A9Q1G6N5"/>
<gene>
    <name evidence="2" type="ORF">SKAU_G00064920</name>
</gene>
<comment type="caution">
    <text evidence="2">The sequence shown here is derived from an EMBL/GenBank/DDBJ whole genome shotgun (WGS) entry which is preliminary data.</text>
</comment>
<evidence type="ECO:0000313" key="2">
    <source>
        <dbReference type="EMBL" id="KAJ8375912.1"/>
    </source>
</evidence>
<feature type="compositionally biased region" description="Basic residues" evidence="1">
    <location>
        <begin position="11"/>
        <end position="22"/>
    </location>
</feature>
<feature type="region of interest" description="Disordered" evidence="1">
    <location>
        <begin position="1"/>
        <end position="22"/>
    </location>
</feature>
<sequence>MHHGRWETSAKKRAAFLPRQRRPLLARKRRRVFAAECRTRTRRGYQSHTGLWRAPGPGPWARDSDYDRPNNTPLSPPESREEPSRGSLCSAHNERRGVCEAFDEAAIHHATDGSTAPGPLPGNYFTLFTLEDEFQHVPVWQRPSQQNTSRFIAADGS</sequence>
<organism evidence="2 3">
    <name type="scientific">Synaphobranchus kaupii</name>
    <name type="common">Kaup's arrowtooth eel</name>
    <dbReference type="NCBI Taxonomy" id="118154"/>
    <lineage>
        <taxon>Eukaryota</taxon>
        <taxon>Metazoa</taxon>
        <taxon>Chordata</taxon>
        <taxon>Craniata</taxon>
        <taxon>Vertebrata</taxon>
        <taxon>Euteleostomi</taxon>
        <taxon>Actinopterygii</taxon>
        <taxon>Neopterygii</taxon>
        <taxon>Teleostei</taxon>
        <taxon>Anguilliformes</taxon>
        <taxon>Synaphobranchidae</taxon>
        <taxon>Synaphobranchus</taxon>
    </lineage>
</organism>